<organism evidence="1 2">
    <name type="scientific">Streptomyces zagrosensis</name>
    <dbReference type="NCBI Taxonomy" id="1042984"/>
    <lineage>
        <taxon>Bacteria</taxon>
        <taxon>Bacillati</taxon>
        <taxon>Actinomycetota</taxon>
        <taxon>Actinomycetes</taxon>
        <taxon>Kitasatosporales</taxon>
        <taxon>Streptomycetaceae</taxon>
        <taxon>Streptomyces</taxon>
    </lineage>
</organism>
<keyword evidence="2" id="KW-1185">Reference proteome</keyword>
<gene>
    <name evidence="1" type="ORF">FHS42_004253</name>
</gene>
<dbReference type="Proteomes" id="UP000588098">
    <property type="component" value="Unassembled WGS sequence"/>
</dbReference>
<protein>
    <submittedName>
        <fullName evidence="1">Uncharacterized protein</fullName>
    </submittedName>
</protein>
<proteinExistence type="predicted"/>
<accession>A0A7W9QBM4</accession>
<evidence type="ECO:0000313" key="1">
    <source>
        <dbReference type="EMBL" id="MBB5937174.1"/>
    </source>
</evidence>
<sequence length="82" mass="8568">MAEQALIAAFGGREPRIGAEVFTALSSVVLGDVTLAAGPSVWQNALLRADQRCPARGLMLSYARAAVPSRSAPEAPFRSARA</sequence>
<evidence type="ECO:0000313" key="2">
    <source>
        <dbReference type="Proteomes" id="UP000588098"/>
    </source>
</evidence>
<dbReference type="EMBL" id="JACHJL010000010">
    <property type="protein sequence ID" value="MBB5937174.1"/>
    <property type="molecule type" value="Genomic_DNA"/>
</dbReference>
<dbReference type="AlphaFoldDB" id="A0A7W9QBM4"/>
<name>A0A7W9QBM4_9ACTN</name>
<dbReference type="RefSeq" id="WP_184573923.1">
    <property type="nucleotide sequence ID" value="NZ_JACHJL010000010.1"/>
</dbReference>
<comment type="caution">
    <text evidence="1">The sequence shown here is derived from an EMBL/GenBank/DDBJ whole genome shotgun (WGS) entry which is preliminary data.</text>
</comment>
<reference evidence="1 2" key="1">
    <citation type="submission" date="2020-08" db="EMBL/GenBank/DDBJ databases">
        <title>Genomic Encyclopedia of Type Strains, Phase III (KMG-III): the genomes of soil and plant-associated and newly described type strains.</title>
        <authorList>
            <person name="Whitman W."/>
        </authorList>
    </citation>
    <scope>NUCLEOTIDE SEQUENCE [LARGE SCALE GENOMIC DNA]</scope>
    <source>
        <strain evidence="1 2">CECT 8305</strain>
    </source>
</reference>